<feature type="compositionally biased region" description="Basic residues" evidence="1">
    <location>
        <begin position="1"/>
        <end position="10"/>
    </location>
</feature>
<feature type="compositionally biased region" description="Low complexity" evidence="1">
    <location>
        <begin position="11"/>
        <end position="26"/>
    </location>
</feature>
<dbReference type="Proteomes" id="UP000279259">
    <property type="component" value="Unassembled WGS sequence"/>
</dbReference>
<dbReference type="AlphaFoldDB" id="A0A427Y2D3"/>
<feature type="region of interest" description="Disordered" evidence="1">
    <location>
        <begin position="181"/>
        <end position="207"/>
    </location>
</feature>
<evidence type="ECO:0000313" key="3">
    <source>
        <dbReference type="Proteomes" id="UP000279259"/>
    </source>
</evidence>
<feature type="compositionally biased region" description="Pro residues" evidence="1">
    <location>
        <begin position="346"/>
        <end position="355"/>
    </location>
</feature>
<gene>
    <name evidence="2" type="ORF">EHS25_005036</name>
</gene>
<feature type="region of interest" description="Disordered" evidence="1">
    <location>
        <begin position="1"/>
        <end position="26"/>
    </location>
</feature>
<evidence type="ECO:0000256" key="1">
    <source>
        <dbReference type="SAM" id="MobiDB-lite"/>
    </source>
</evidence>
<feature type="region of interest" description="Disordered" evidence="1">
    <location>
        <begin position="335"/>
        <end position="448"/>
    </location>
</feature>
<evidence type="ECO:0000313" key="2">
    <source>
        <dbReference type="EMBL" id="RSH85229.1"/>
    </source>
</evidence>
<proteinExistence type="predicted"/>
<feature type="compositionally biased region" description="Low complexity" evidence="1">
    <location>
        <begin position="182"/>
        <end position="194"/>
    </location>
</feature>
<sequence>MGLFTRKKKSASVSSSPASTTSTALPSPYLAPVELAPTLRLRVALDPVPLDPSEDELFYIEVNPDEQVSEIRKAISRRLGDVSMSLFKVQARTYTARYGVRVDLITSFPSFCLDDPSQLAPSLGPAGWQAAESSTNTVADWFPLGNGIQADMISVLVRPSQDLPSNVTPLTLLVHFAPVDGPRSARPKSSSAAPSERKNRRPPAVVDIDPSLSVDTLKSKALQADGRATGSLERIKLWRVEMSEEEMVVIEERGGLRGGQMPWPYPPTATVPTQLAEGSLPVSHYFSGTSSNGRMVSLSLWIHASVAPSLAPVLSPQAIDAPLFRYPMTFSPDPSAPLHTKLSPQSLPPISPPTTPESDAESSKTRARRARPSTAPAVVTPGTSAPAFGSRSTLLRAPSTASRTRVPSPLSAAPPITPMDTGDIKGLNIDHAHQPLTPPDDLSTSSRVPSLDFSNLSLNVEIVDPTPRTPDSIRLEYFAAAEHGMHIGGGRVTAQAKSRSLSAMWRRGAV</sequence>
<reference evidence="2 3" key="1">
    <citation type="submission" date="2018-11" db="EMBL/GenBank/DDBJ databases">
        <title>Genome sequence of Saitozyma podzolica DSM 27192.</title>
        <authorList>
            <person name="Aliyu H."/>
            <person name="Gorte O."/>
            <person name="Ochsenreither K."/>
        </authorList>
    </citation>
    <scope>NUCLEOTIDE SEQUENCE [LARGE SCALE GENOMIC DNA]</scope>
    <source>
        <strain evidence="2 3">DSM 27192</strain>
    </source>
</reference>
<dbReference type="OrthoDB" id="2585427at2759"/>
<keyword evidence="3" id="KW-1185">Reference proteome</keyword>
<accession>A0A427Y2D3</accession>
<organism evidence="2 3">
    <name type="scientific">Saitozyma podzolica</name>
    <dbReference type="NCBI Taxonomy" id="1890683"/>
    <lineage>
        <taxon>Eukaryota</taxon>
        <taxon>Fungi</taxon>
        <taxon>Dikarya</taxon>
        <taxon>Basidiomycota</taxon>
        <taxon>Agaricomycotina</taxon>
        <taxon>Tremellomycetes</taxon>
        <taxon>Tremellales</taxon>
        <taxon>Trimorphomycetaceae</taxon>
        <taxon>Saitozyma</taxon>
    </lineage>
</organism>
<comment type="caution">
    <text evidence="2">The sequence shown here is derived from an EMBL/GenBank/DDBJ whole genome shotgun (WGS) entry which is preliminary data.</text>
</comment>
<name>A0A427Y2D3_9TREE</name>
<protein>
    <submittedName>
        <fullName evidence="2">Uncharacterized protein</fullName>
    </submittedName>
</protein>
<dbReference type="EMBL" id="RSCD01000021">
    <property type="protein sequence ID" value="RSH85229.1"/>
    <property type="molecule type" value="Genomic_DNA"/>
</dbReference>